<dbReference type="InterPro" id="IPR002734">
    <property type="entry name" value="RibDG_C"/>
</dbReference>
<name>A0ABW1SXM3_9ACTN</name>
<dbReference type="Proteomes" id="UP001596138">
    <property type="component" value="Unassembled WGS sequence"/>
</dbReference>
<organism evidence="2 3">
    <name type="scientific">Longivirga aurantiaca</name>
    <dbReference type="NCBI Taxonomy" id="1837743"/>
    <lineage>
        <taxon>Bacteria</taxon>
        <taxon>Bacillati</taxon>
        <taxon>Actinomycetota</taxon>
        <taxon>Actinomycetes</taxon>
        <taxon>Sporichthyales</taxon>
        <taxon>Sporichthyaceae</taxon>
        <taxon>Longivirga</taxon>
    </lineage>
</organism>
<keyword evidence="3" id="KW-1185">Reference proteome</keyword>
<reference evidence="3" key="1">
    <citation type="journal article" date="2019" name="Int. J. Syst. Evol. Microbiol.">
        <title>The Global Catalogue of Microorganisms (GCM) 10K type strain sequencing project: providing services to taxonomists for standard genome sequencing and annotation.</title>
        <authorList>
            <consortium name="The Broad Institute Genomics Platform"/>
            <consortium name="The Broad Institute Genome Sequencing Center for Infectious Disease"/>
            <person name="Wu L."/>
            <person name="Ma J."/>
        </authorList>
    </citation>
    <scope>NUCLEOTIDE SEQUENCE [LARGE SCALE GENOMIC DNA]</scope>
    <source>
        <strain evidence="3">CGMCC 4.7317</strain>
    </source>
</reference>
<protein>
    <submittedName>
        <fullName evidence="2">Dihydrofolate reductase family protein</fullName>
    </submittedName>
</protein>
<gene>
    <name evidence="2" type="ORF">ACFQGU_04385</name>
</gene>
<dbReference type="Gene3D" id="3.40.430.10">
    <property type="entry name" value="Dihydrofolate Reductase, subunit A"/>
    <property type="match status" value="1"/>
</dbReference>
<dbReference type="RefSeq" id="WP_386764146.1">
    <property type="nucleotide sequence ID" value="NZ_JBHSTI010000008.1"/>
</dbReference>
<accession>A0ABW1SXM3</accession>
<evidence type="ECO:0000313" key="3">
    <source>
        <dbReference type="Proteomes" id="UP001596138"/>
    </source>
</evidence>
<sequence length="174" mass="19072">MTRPRISVFIAHSVDGYIATDDDSLDWLMSAGAEGEDYGFEAFIADIDVIAMGRGTYDVIKDFPELPYGGRPVHVFTSQPLGPRDGFEFYARTPTEAVARWEADGVQHVYVDGGQLISQFLDAGLVDDLTLTAVPLLLGSGRPLFPRIATGTALRLVDVQAFPSGMLNRRYERA</sequence>
<dbReference type="PANTHER" id="PTHR38011:SF11">
    <property type="entry name" value="2,5-DIAMINO-6-RIBOSYLAMINO-4(3H)-PYRIMIDINONE 5'-PHOSPHATE REDUCTASE"/>
    <property type="match status" value="1"/>
</dbReference>
<feature type="domain" description="Bacterial bifunctional deaminase-reductase C-terminal" evidence="1">
    <location>
        <begin position="93"/>
        <end position="166"/>
    </location>
</feature>
<dbReference type="InterPro" id="IPR050765">
    <property type="entry name" value="Riboflavin_Biosynth_HTPR"/>
</dbReference>
<evidence type="ECO:0000313" key="2">
    <source>
        <dbReference type="EMBL" id="MFC6237103.1"/>
    </source>
</evidence>
<dbReference type="EMBL" id="JBHSTI010000008">
    <property type="protein sequence ID" value="MFC6237103.1"/>
    <property type="molecule type" value="Genomic_DNA"/>
</dbReference>
<evidence type="ECO:0000259" key="1">
    <source>
        <dbReference type="Pfam" id="PF01872"/>
    </source>
</evidence>
<dbReference type="PANTHER" id="PTHR38011">
    <property type="entry name" value="DIHYDROFOLATE REDUCTASE FAMILY PROTEIN (AFU_ORTHOLOGUE AFUA_8G06820)"/>
    <property type="match status" value="1"/>
</dbReference>
<comment type="caution">
    <text evidence="2">The sequence shown here is derived from an EMBL/GenBank/DDBJ whole genome shotgun (WGS) entry which is preliminary data.</text>
</comment>
<dbReference type="InterPro" id="IPR024072">
    <property type="entry name" value="DHFR-like_dom_sf"/>
</dbReference>
<dbReference type="SUPFAM" id="SSF53597">
    <property type="entry name" value="Dihydrofolate reductase-like"/>
    <property type="match status" value="1"/>
</dbReference>
<dbReference type="Pfam" id="PF01872">
    <property type="entry name" value="RibD_C"/>
    <property type="match status" value="1"/>
</dbReference>
<proteinExistence type="predicted"/>